<dbReference type="EMBL" id="CP036272">
    <property type="protein sequence ID" value="QDT59994.1"/>
    <property type="molecule type" value="Genomic_DNA"/>
</dbReference>
<dbReference type="Proteomes" id="UP000315003">
    <property type="component" value="Chromosome"/>
</dbReference>
<reference evidence="3 4" key="1">
    <citation type="submission" date="2019-02" db="EMBL/GenBank/DDBJ databases">
        <title>Deep-cultivation of Planctomycetes and their phenomic and genomic characterization uncovers novel biology.</title>
        <authorList>
            <person name="Wiegand S."/>
            <person name="Jogler M."/>
            <person name="Boedeker C."/>
            <person name="Pinto D."/>
            <person name="Vollmers J."/>
            <person name="Rivas-Marin E."/>
            <person name="Kohn T."/>
            <person name="Peeters S.H."/>
            <person name="Heuer A."/>
            <person name="Rast P."/>
            <person name="Oberbeckmann S."/>
            <person name="Bunk B."/>
            <person name="Jeske O."/>
            <person name="Meyerdierks A."/>
            <person name="Storesund J.E."/>
            <person name="Kallscheuer N."/>
            <person name="Luecker S."/>
            <person name="Lage O.M."/>
            <person name="Pohl T."/>
            <person name="Merkel B.J."/>
            <person name="Hornburger P."/>
            <person name="Mueller R.-W."/>
            <person name="Bruemmer F."/>
            <person name="Labrenz M."/>
            <person name="Spormann A.M."/>
            <person name="Op den Camp H."/>
            <person name="Overmann J."/>
            <person name="Amann R."/>
            <person name="Jetten M.S.M."/>
            <person name="Mascher T."/>
            <person name="Medema M.H."/>
            <person name="Devos D.P."/>
            <person name="Kaster A.-K."/>
            <person name="Ovreas L."/>
            <person name="Rohde M."/>
            <person name="Galperin M.Y."/>
            <person name="Jogler C."/>
        </authorList>
    </citation>
    <scope>NUCLEOTIDE SEQUENCE [LARGE SCALE GENOMIC DNA]</scope>
    <source>
        <strain evidence="3 4">SV_7m_r</strain>
    </source>
</reference>
<protein>
    <submittedName>
        <fullName evidence="3">Uncharacterized protein</fullName>
    </submittedName>
</protein>
<feature type="transmembrane region" description="Helical" evidence="2">
    <location>
        <begin position="64"/>
        <end position="86"/>
    </location>
</feature>
<accession>A0A517SV40</accession>
<keyword evidence="2" id="KW-0812">Transmembrane</keyword>
<sequence>MLVHFIPAPSQRPMISDFIDRYGLLIAIVVIATMVCFPRIWSDEFRSMVDWRGLRRTGRASRRYSLKFLMVTTFFSAIAFSLVRAGVPVWDASIFCVVLVIPFTLVWMAMATVWERYPERPREESIEIPDLPTSTKAPLVKTEDK</sequence>
<feature type="transmembrane region" description="Helical" evidence="2">
    <location>
        <begin position="92"/>
        <end position="114"/>
    </location>
</feature>
<organism evidence="3 4">
    <name type="scientific">Stieleria bergensis</name>
    <dbReference type="NCBI Taxonomy" id="2528025"/>
    <lineage>
        <taxon>Bacteria</taxon>
        <taxon>Pseudomonadati</taxon>
        <taxon>Planctomycetota</taxon>
        <taxon>Planctomycetia</taxon>
        <taxon>Pirellulales</taxon>
        <taxon>Pirellulaceae</taxon>
        <taxon>Stieleria</taxon>
    </lineage>
</organism>
<evidence type="ECO:0000313" key="3">
    <source>
        <dbReference type="EMBL" id="QDT59994.1"/>
    </source>
</evidence>
<name>A0A517SV40_9BACT</name>
<evidence type="ECO:0000256" key="1">
    <source>
        <dbReference type="SAM" id="MobiDB-lite"/>
    </source>
</evidence>
<keyword evidence="2" id="KW-0472">Membrane</keyword>
<gene>
    <name evidence="3" type="ORF">SV7mr_25090</name>
</gene>
<evidence type="ECO:0000313" key="4">
    <source>
        <dbReference type="Proteomes" id="UP000315003"/>
    </source>
</evidence>
<feature type="region of interest" description="Disordered" evidence="1">
    <location>
        <begin position="123"/>
        <end position="145"/>
    </location>
</feature>
<keyword evidence="4" id="KW-1185">Reference proteome</keyword>
<dbReference type="RefSeq" id="WP_145272204.1">
    <property type="nucleotide sequence ID" value="NZ_CP036272.1"/>
</dbReference>
<evidence type="ECO:0000256" key="2">
    <source>
        <dbReference type="SAM" id="Phobius"/>
    </source>
</evidence>
<dbReference type="AlphaFoldDB" id="A0A517SV40"/>
<proteinExistence type="predicted"/>
<feature type="transmembrane region" description="Helical" evidence="2">
    <location>
        <begin position="22"/>
        <end position="42"/>
    </location>
</feature>
<keyword evidence="2" id="KW-1133">Transmembrane helix</keyword>